<reference evidence="1" key="1">
    <citation type="submission" date="2018-11" db="EMBL/GenBank/DDBJ databases">
        <authorList>
            <consortium name="Genoscope - CEA"/>
            <person name="William W."/>
        </authorList>
    </citation>
    <scope>NUCLEOTIDE SEQUENCE</scope>
</reference>
<dbReference type="EMBL" id="LR031875">
    <property type="protein sequence ID" value="VDD31723.1"/>
    <property type="molecule type" value="Genomic_DNA"/>
</dbReference>
<evidence type="ECO:0000313" key="1">
    <source>
        <dbReference type="EMBL" id="VDD31723.1"/>
    </source>
</evidence>
<protein>
    <submittedName>
        <fullName evidence="1">Uncharacterized protein</fullName>
    </submittedName>
</protein>
<accession>A0A3P6DK42</accession>
<proteinExistence type="predicted"/>
<dbReference type="AlphaFoldDB" id="A0A3P6DK42"/>
<sequence length="45" mass="5150">MSWKVHLPQTSDWVSADYSTDTRWRTSLVPTDATTVTSWQLSGSY</sequence>
<organism evidence="1">
    <name type="scientific">Brassica oleracea</name>
    <name type="common">Wild cabbage</name>
    <dbReference type="NCBI Taxonomy" id="3712"/>
    <lineage>
        <taxon>Eukaryota</taxon>
        <taxon>Viridiplantae</taxon>
        <taxon>Streptophyta</taxon>
        <taxon>Embryophyta</taxon>
        <taxon>Tracheophyta</taxon>
        <taxon>Spermatophyta</taxon>
        <taxon>Magnoliopsida</taxon>
        <taxon>eudicotyledons</taxon>
        <taxon>Gunneridae</taxon>
        <taxon>Pentapetalae</taxon>
        <taxon>rosids</taxon>
        <taxon>malvids</taxon>
        <taxon>Brassicales</taxon>
        <taxon>Brassicaceae</taxon>
        <taxon>Brassiceae</taxon>
        <taxon>Brassica</taxon>
    </lineage>
</organism>
<gene>
    <name evidence="1" type="ORF">BOLC9T57046H</name>
</gene>
<name>A0A3P6DK42_BRAOL</name>